<feature type="region of interest" description="Disordered" evidence="1">
    <location>
        <begin position="1"/>
        <end position="22"/>
    </location>
</feature>
<accession>K6YI45</accession>
<dbReference type="EMBL" id="BAEP01000025">
    <property type="protein sequence ID" value="GAC23666.1"/>
    <property type="molecule type" value="Genomic_DNA"/>
</dbReference>
<comment type="caution">
    <text evidence="2">The sequence shown here is derived from an EMBL/GenBank/DDBJ whole genome shotgun (WGS) entry which is preliminary data.</text>
</comment>
<evidence type="ECO:0000313" key="3">
    <source>
        <dbReference type="Proteomes" id="UP000006263"/>
    </source>
</evidence>
<dbReference type="Proteomes" id="UP000006263">
    <property type="component" value="Unassembled WGS sequence"/>
</dbReference>
<reference evidence="2 3" key="1">
    <citation type="journal article" date="2017" name="Antonie Van Leeuwenhoek">
        <title>Rhizobium rhizosphaerae sp. nov., a novel species isolated from rice rhizosphere.</title>
        <authorList>
            <person name="Zhao J.J."/>
            <person name="Zhang J."/>
            <person name="Zhang R.J."/>
            <person name="Zhang C.W."/>
            <person name="Yin H.Q."/>
            <person name="Zhang X.X."/>
        </authorList>
    </citation>
    <scope>NUCLEOTIDE SEQUENCE [LARGE SCALE GENOMIC DNA]</scope>
    <source>
        <strain evidence="2 3">KMM 241</strain>
    </source>
</reference>
<sequence length="37" mass="4155">MNTGSDKGLGLDQVKSMNKQRSVEELYWQTKPALTAE</sequence>
<organism evidence="2 3">
    <name type="scientific">Paraglaciecola mesophila KMM 241</name>
    <dbReference type="NCBI Taxonomy" id="1128912"/>
    <lineage>
        <taxon>Bacteria</taxon>
        <taxon>Pseudomonadati</taxon>
        <taxon>Pseudomonadota</taxon>
        <taxon>Gammaproteobacteria</taxon>
        <taxon>Alteromonadales</taxon>
        <taxon>Alteromonadaceae</taxon>
        <taxon>Paraglaciecola</taxon>
    </lineage>
</organism>
<evidence type="ECO:0000256" key="1">
    <source>
        <dbReference type="SAM" id="MobiDB-lite"/>
    </source>
</evidence>
<evidence type="ECO:0000313" key="2">
    <source>
        <dbReference type="EMBL" id="GAC23666.1"/>
    </source>
</evidence>
<protein>
    <submittedName>
        <fullName evidence="2">Uncharacterized protein</fullName>
    </submittedName>
</protein>
<name>K6YI45_9ALTE</name>
<proteinExistence type="predicted"/>
<gene>
    <name evidence="2" type="ORF">GMES_1367</name>
</gene>
<dbReference type="AlphaFoldDB" id="K6YI45"/>